<proteinExistence type="predicted"/>
<gene>
    <name evidence="2" type="ORF">K0504_08760</name>
</gene>
<accession>A0ABS7EGT1</accession>
<dbReference type="Pfam" id="PF10354">
    <property type="entry name" value="BMT5-like"/>
    <property type="match status" value="1"/>
</dbReference>
<organism evidence="2 3">
    <name type="scientific">Neiella holothuriorum</name>
    <dbReference type="NCBI Taxonomy" id="2870530"/>
    <lineage>
        <taxon>Bacteria</taxon>
        <taxon>Pseudomonadati</taxon>
        <taxon>Pseudomonadota</taxon>
        <taxon>Gammaproteobacteria</taxon>
        <taxon>Alteromonadales</taxon>
        <taxon>Echinimonadaceae</taxon>
        <taxon>Neiella</taxon>
    </lineage>
</organism>
<evidence type="ECO:0000259" key="1">
    <source>
        <dbReference type="Pfam" id="PF10354"/>
    </source>
</evidence>
<evidence type="ECO:0000313" key="3">
    <source>
        <dbReference type="Proteomes" id="UP001166251"/>
    </source>
</evidence>
<feature type="domain" description="25S rRNA (uridine-N(3))-methyltransferase BMT5-like" evidence="1">
    <location>
        <begin position="10"/>
        <end position="183"/>
    </location>
</feature>
<dbReference type="RefSeq" id="WP_220103802.1">
    <property type="nucleotide sequence ID" value="NZ_JAHZSS010000008.1"/>
</dbReference>
<reference evidence="2" key="1">
    <citation type="submission" date="2021-07" db="EMBL/GenBank/DDBJ databases">
        <title>Neiella marina sp. nov., isolated from the intestinal content of sea cucumber Apostichopus japonicus.</title>
        <authorList>
            <person name="Bai X."/>
        </authorList>
    </citation>
    <scope>NUCLEOTIDE SEQUENCE</scope>
    <source>
        <strain evidence="2">126</strain>
    </source>
</reference>
<dbReference type="EMBL" id="JAHZSS010000008">
    <property type="protein sequence ID" value="MBW8191123.1"/>
    <property type="molecule type" value="Genomic_DNA"/>
</dbReference>
<evidence type="ECO:0000313" key="2">
    <source>
        <dbReference type="EMBL" id="MBW8191123.1"/>
    </source>
</evidence>
<protein>
    <submittedName>
        <fullName evidence="2">DUF2431 domain-containing protein</fullName>
    </submittedName>
</protein>
<dbReference type="InterPro" id="IPR019446">
    <property type="entry name" value="BMT5-like"/>
</dbReference>
<sequence>MIIKPNWRILTIGDGDLSFSLSLWQYHQPSSLWATIFDNQHQLAQKYGLGNFNRLINTAGCHVLSEVDINQLQSWQQLPRQAFDVVIFQFPLVPALPSKDDYQTLTEQMSVNTLNRALLRQFLTHAHDSFLDPQGPQLAYISSKDVKPYSDWDIERAVADGLGIHYLGSSPFSMAQFPGYRMRNVDRPGWVKETAARTYVWSGKPHLELVASLEPLGYQRDDCCGLCRRGPFANDADRQAHERSKRHRQLTEFDKQWQQYLRQH</sequence>
<keyword evidence="3" id="KW-1185">Reference proteome</keyword>
<comment type="caution">
    <text evidence="2">The sequence shown here is derived from an EMBL/GenBank/DDBJ whole genome shotgun (WGS) entry which is preliminary data.</text>
</comment>
<dbReference type="Proteomes" id="UP001166251">
    <property type="component" value="Unassembled WGS sequence"/>
</dbReference>
<name>A0ABS7EGT1_9GAMM</name>